<keyword evidence="1" id="KW-0472">Membrane</keyword>
<keyword evidence="1" id="KW-1133">Transmembrane helix</keyword>
<sequence length="128" mass="13522">MSWISEHYAGVLVVSGLLTLSMLQFALAPGRAQRSTFGEALEGPVAEIIVRGWGLLIALIGGMLVWAAFHPETRAMAVAVAVVSKAFFIGSLIAQGRRYLKGFSGVAILIDGMVIALLVTGLWASHQG</sequence>
<name>A0A258DF17_CAUVI</name>
<organism evidence="2 3">
    <name type="scientific">Caulobacter vibrioides</name>
    <name type="common">Caulobacter crescentus</name>
    <dbReference type="NCBI Taxonomy" id="155892"/>
    <lineage>
        <taxon>Bacteria</taxon>
        <taxon>Pseudomonadati</taxon>
        <taxon>Pseudomonadota</taxon>
        <taxon>Alphaproteobacteria</taxon>
        <taxon>Caulobacterales</taxon>
        <taxon>Caulobacteraceae</taxon>
        <taxon>Caulobacter</taxon>
    </lineage>
</organism>
<feature type="transmembrane region" description="Helical" evidence="1">
    <location>
        <begin position="48"/>
        <end position="69"/>
    </location>
</feature>
<gene>
    <name evidence="2" type="ORF">B7Z12_00805</name>
</gene>
<dbReference type="EMBL" id="NCDQ01000006">
    <property type="protein sequence ID" value="OYX06318.1"/>
    <property type="molecule type" value="Genomic_DNA"/>
</dbReference>
<protein>
    <recommendedName>
        <fullName evidence="4">DUF4345 domain-containing protein</fullName>
    </recommendedName>
</protein>
<evidence type="ECO:0000313" key="3">
    <source>
        <dbReference type="Proteomes" id="UP000215616"/>
    </source>
</evidence>
<feature type="transmembrane region" description="Helical" evidence="1">
    <location>
        <begin position="75"/>
        <end position="94"/>
    </location>
</feature>
<dbReference type="AlphaFoldDB" id="A0A258DF17"/>
<evidence type="ECO:0000256" key="1">
    <source>
        <dbReference type="SAM" id="Phobius"/>
    </source>
</evidence>
<dbReference type="Proteomes" id="UP000215616">
    <property type="component" value="Unassembled WGS sequence"/>
</dbReference>
<feature type="transmembrane region" description="Helical" evidence="1">
    <location>
        <begin position="106"/>
        <end position="125"/>
    </location>
</feature>
<evidence type="ECO:0000313" key="2">
    <source>
        <dbReference type="EMBL" id="OYX06318.1"/>
    </source>
</evidence>
<keyword evidence="1" id="KW-0812">Transmembrane</keyword>
<comment type="caution">
    <text evidence="2">The sequence shown here is derived from an EMBL/GenBank/DDBJ whole genome shotgun (WGS) entry which is preliminary data.</text>
</comment>
<reference evidence="2 3" key="1">
    <citation type="submission" date="2017-03" db="EMBL/GenBank/DDBJ databases">
        <title>Lifting the veil on microbial sulfur biogeochemistry in mining wastewaters.</title>
        <authorList>
            <person name="Kantor R.S."/>
            <person name="Colenbrander Nelson T."/>
            <person name="Marshall S."/>
            <person name="Bennett D."/>
            <person name="Apte S."/>
            <person name="Camacho D."/>
            <person name="Thomas B.C."/>
            <person name="Warren L.A."/>
            <person name="Banfield J.F."/>
        </authorList>
    </citation>
    <scope>NUCLEOTIDE SEQUENCE [LARGE SCALE GENOMIC DNA]</scope>
    <source>
        <strain evidence="2">32-67-7</strain>
    </source>
</reference>
<accession>A0A258DF17</accession>
<proteinExistence type="predicted"/>
<evidence type="ECO:0008006" key="4">
    <source>
        <dbReference type="Google" id="ProtNLM"/>
    </source>
</evidence>
<feature type="transmembrane region" description="Helical" evidence="1">
    <location>
        <begin position="6"/>
        <end position="27"/>
    </location>
</feature>